<evidence type="ECO:0000259" key="2">
    <source>
        <dbReference type="PROSITE" id="PS50975"/>
    </source>
</evidence>
<gene>
    <name evidence="3" type="ORF">C4544_03805</name>
</gene>
<evidence type="ECO:0000256" key="1">
    <source>
        <dbReference type="PROSITE-ProRule" id="PRU00409"/>
    </source>
</evidence>
<reference evidence="3 4" key="1">
    <citation type="journal article" date="2017" name="ISME J.">
        <title>Energy and carbon metabolisms in a deep terrestrial subsurface fluid microbial community.</title>
        <authorList>
            <person name="Momper L."/>
            <person name="Jungbluth S.P."/>
            <person name="Lee M.D."/>
            <person name="Amend J.P."/>
        </authorList>
    </citation>
    <scope>NUCLEOTIDE SEQUENCE [LARGE SCALE GENOMIC DNA]</scope>
    <source>
        <strain evidence="3">SURF_29</strain>
    </source>
</reference>
<dbReference type="GO" id="GO:0046872">
    <property type="term" value="F:metal ion binding"/>
    <property type="evidence" value="ECO:0007669"/>
    <property type="project" value="InterPro"/>
</dbReference>
<feature type="domain" description="ATP-grasp" evidence="2">
    <location>
        <begin position="121"/>
        <end position="310"/>
    </location>
</feature>
<sequence length="394" mass="45415">MNKPGIIIGILREISNFAIIKYFIRIGIEVTVFDNDPEAPGFFIPGVQKKLITPDPETSPVAFIEFMLEFGAKNPGNVLLINDDPASQLIAENRGDLKKYFRILVPDGLLNEMAFDKAKTSLALEKYMVPAPKTYVLTNFVDNFKKTEIEFPLVLKPRSSGGSRGQFFVNNRRELNSALDKIGDKKPSYIAQEWIPGDVTSLCNLAVLFDHKSEPKAVFTCRKLSTMRSKHIYQGIATYYISEKIPEIINIGLDFFKKIKWQGLAELEFKYDKRDAKFKMFEINPRVWAWIRLPMECGVNFPKIYYDLQSGENVELQCEFRSGVTLLRTVIDSYSLYNKYKDGEIKFSALCGNVIKKYSRLVLHPKENIVEELPWNSPNMRWISFYMKRLKKYG</sequence>
<evidence type="ECO:0000313" key="4">
    <source>
        <dbReference type="Proteomes" id="UP000285655"/>
    </source>
</evidence>
<organism evidence="3 4">
    <name type="scientific">candidate division WS5 bacterium</name>
    <dbReference type="NCBI Taxonomy" id="2093353"/>
    <lineage>
        <taxon>Bacteria</taxon>
        <taxon>candidate division WS5</taxon>
    </lineage>
</organism>
<accession>A0A419DDB3</accession>
<dbReference type="SUPFAM" id="SSF56059">
    <property type="entry name" value="Glutathione synthetase ATP-binding domain-like"/>
    <property type="match status" value="1"/>
</dbReference>
<dbReference type="PROSITE" id="PS50975">
    <property type="entry name" value="ATP_GRASP"/>
    <property type="match status" value="1"/>
</dbReference>
<dbReference type="Gene3D" id="3.30.1490.20">
    <property type="entry name" value="ATP-grasp fold, A domain"/>
    <property type="match status" value="1"/>
</dbReference>
<evidence type="ECO:0000313" key="3">
    <source>
        <dbReference type="EMBL" id="RJO61062.1"/>
    </source>
</evidence>
<dbReference type="InterPro" id="IPR003806">
    <property type="entry name" value="ATP-grasp_PylC-type"/>
</dbReference>
<proteinExistence type="predicted"/>
<comment type="caution">
    <text evidence="3">The sequence shown here is derived from an EMBL/GenBank/DDBJ whole genome shotgun (WGS) entry which is preliminary data.</text>
</comment>
<keyword evidence="1" id="KW-0547">Nucleotide-binding</keyword>
<dbReference type="Gene3D" id="3.30.470.20">
    <property type="entry name" value="ATP-grasp fold, B domain"/>
    <property type="match status" value="1"/>
</dbReference>
<dbReference type="EMBL" id="QZJW01000031">
    <property type="protein sequence ID" value="RJO61062.1"/>
    <property type="molecule type" value="Genomic_DNA"/>
</dbReference>
<protein>
    <submittedName>
        <fullName evidence="3">ATP-grasp domain-containing protein</fullName>
    </submittedName>
</protein>
<dbReference type="Pfam" id="PF02655">
    <property type="entry name" value="ATP-grasp_3"/>
    <property type="match status" value="1"/>
</dbReference>
<dbReference type="InterPro" id="IPR011761">
    <property type="entry name" value="ATP-grasp"/>
</dbReference>
<dbReference type="Proteomes" id="UP000285655">
    <property type="component" value="Unassembled WGS sequence"/>
</dbReference>
<keyword evidence="1" id="KW-0067">ATP-binding</keyword>
<name>A0A419DDB3_9BACT</name>
<dbReference type="InterPro" id="IPR013815">
    <property type="entry name" value="ATP_grasp_subdomain_1"/>
</dbReference>
<dbReference type="GO" id="GO:0005524">
    <property type="term" value="F:ATP binding"/>
    <property type="evidence" value="ECO:0007669"/>
    <property type="project" value="UniProtKB-UniRule"/>
</dbReference>
<dbReference type="AlphaFoldDB" id="A0A419DDB3"/>